<keyword evidence="3" id="KW-1185">Reference proteome</keyword>
<dbReference type="InterPro" id="IPR029039">
    <property type="entry name" value="Flavoprotein-like_sf"/>
</dbReference>
<dbReference type="PROSITE" id="PS50902">
    <property type="entry name" value="FLAVODOXIN_LIKE"/>
    <property type="match status" value="1"/>
</dbReference>
<accession>A0A7W8CVT3</accession>
<comment type="caution">
    <text evidence="2">The sequence shown here is derived from an EMBL/GenBank/DDBJ whole genome shotgun (WGS) entry which is preliminary data.</text>
</comment>
<dbReference type="InterPro" id="IPR008254">
    <property type="entry name" value="Flavodoxin/NO_synth"/>
</dbReference>
<evidence type="ECO:0000259" key="1">
    <source>
        <dbReference type="PROSITE" id="PS50902"/>
    </source>
</evidence>
<organism evidence="2 3">
    <name type="scientific">Catenisphaera adipataccumulans</name>
    <dbReference type="NCBI Taxonomy" id="700500"/>
    <lineage>
        <taxon>Bacteria</taxon>
        <taxon>Bacillati</taxon>
        <taxon>Bacillota</taxon>
        <taxon>Erysipelotrichia</taxon>
        <taxon>Erysipelotrichales</taxon>
        <taxon>Erysipelotrichaceae</taxon>
        <taxon>Catenisphaera</taxon>
    </lineage>
</organism>
<dbReference type="Pfam" id="PF12682">
    <property type="entry name" value="Flavodoxin_4"/>
    <property type="match status" value="1"/>
</dbReference>
<feature type="domain" description="Flavodoxin-like" evidence="1">
    <location>
        <begin position="3"/>
        <end position="149"/>
    </location>
</feature>
<dbReference type="Proteomes" id="UP000539953">
    <property type="component" value="Unassembled WGS sequence"/>
</dbReference>
<dbReference type="AlphaFoldDB" id="A0A7W8CVT3"/>
<dbReference type="RefSeq" id="WP_221247924.1">
    <property type="nucleotide sequence ID" value="NZ_JACHHK010000001.1"/>
</dbReference>
<protein>
    <submittedName>
        <fullName evidence="2">Putative NADPH-quinone reductase</fullName>
    </submittedName>
</protein>
<evidence type="ECO:0000313" key="2">
    <source>
        <dbReference type="EMBL" id="MBB5182236.1"/>
    </source>
</evidence>
<dbReference type="PANTHER" id="PTHR39201">
    <property type="entry name" value="EXPORTED PROTEIN-RELATED"/>
    <property type="match status" value="1"/>
</dbReference>
<dbReference type="EMBL" id="JACHHK010000001">
    <property type="protein sequence ID" value="MBB5182236.1"/>
    <property type="molecule type" value="Genomic_DNA"/>
</dbReference>
<name>A0A7W8CVT3_9FIRM</name>
<gene>
    <name evidence="2" type="ORF">HNQ47_000239</name>
</gene>
<evidence type="ECO:0000313" key="3">
    <source>
        <dbReference type="Proteomes" id="UP000539953"/>
    </source>
</evidence>
<sequence length="149" mass="16756">MKKLVVYFSASGITRQRAEELAAAVHADLEEIKPAVSYTPEDLDWRNKQSRSSLEMTNESSRPEILNQKRDLSAYDTIYIGFPIWWGVAPRVVNTYMEMNDLAGKDIMIFATSGGSPIGYALDHMKKTYPELHFVGGKRLSGPVTEDIL</sequence>
<dbReference type="GO" id="GO:0010181">
    <property type="term" value="F:FMN binding"/>
    <property type="evidence" value="ECO:0007669"/>
    <property type="project" value="InterPro"/>
</dbReference>
<dbReference type="PANTHER" id="PTHR39201:SF1">
    <property type="entry name" value="FLAVODOXIN-LIKE DOMAIN-CONTAINING PROTEIN"/>
    <property type="match status" value="1"/>
</dbReference>
<dbReference type="GO" id="GO:0016651">
    <property type="term" value="F:oxidoreductase activity, acting on NAD(P)H"/>
    <property type="evidence" value="ECO:0007669"/>
    <property type="project" value="UniProtKB-ARBA"/>
</dbReference>
<reference evidence="2 3" key="1">
    <citation type="submission" date="2020-08" db="EMBL/GenBank/DDBJ databases">
        <title>Genomic Encyclopedia of Type Strains, Phase IV (KMG-IV): sequencing the most valuable type-strain genomes for metagenomic binning, comparative biology and taxonomic classification.</title>
        <authorList>
            <person name="Goeker M."/>
        </authorList>
    </citation>
    <scope>NUCLEOTIDE SEQUENCE [LARGE SCALE GENOMIC DNA]</scope>
    <source>
        <strain evidence="2 3">DSM 25799</strain>
    </source>
</reference>
<dbReference type="Gene3D" id="3.40.50.360">
    <property type="match status" value="1"/>
</dbReference>
<proteinExistence type="predicted"/>
<dbReference type="SUPFAM" id="SSF52218">
    <property type="entry name" value="Flavoproteins"/>
    <property type="match status" value="1"/>
</dbReference>